<organism evidence="2 3">
    <name type="scientific">Mytilus galloprovincialis</name>
    <name type="common">Mediterranean mussel</name>
    <dbReference type="NCBI Taxonomy" id="29158"/>
    <lineage>
        <taxon>Eukaryota</taxon>
        <taxon>Metazoa</taxon>
        <taxon>Spiralia</taxon>
        <taxon>Lophotrochozoa</taxon>
        <taxon>Mollusca</taxon>
        <taxon>Bivalvia</taxon>
        <taxon>Autobranchia</taxon>
        <taxon>Pteriomorphia</taxon>
        <taxon>Mytilida</taxon>
        <taxon>Mytiloidea</taxon>
        <taxon>Mytilidae</taxon>
        <taxon>Mytilinae</taxon>
        <taxon>Mytilus</taxon>
    </lineage>
</organism>
<reference evidence="2" key="1">
    <citation type="submission" date="2018-11" db="EMBL/GenBank/DDBJ databases">
        <authorList>
            <person name="Alioto T."/>
            <person name="Alioto T."/>
        </authorList>
    </citation>
    <scope>NUCLEOTIDE SEQUENCE</scope>
</reference>
<keyword evidence="3" id="KW-1185">Reference proteome</keyword>
<dbReference type="AlphaFoldDB" id="A0A8B6F7L4"/>
<sequence length="153" mass="17595">MAKVRRGRFTLSVNIIMTASLITRTLAFGYIMMSIYIKVGDDILDEDVIKVVDMEDVAGMPLGTTMQSIVWSLIGVFVLELLTGIFGIWGAIGRKEGMLAIIVTIVATEYTYRKFEFKEKKPRISDNKYYLLLTLQHGIFRRFVIFVKDNWKR</sequence>
<feature type="transmembrane region" description="Helical" evidence="1">
    <location>
        <begin position="12"/>
        <end position="37"/>
    </location>
</feature>
<comment type="caution">
    <text evidence="2">The sequence shown here is derived from an EMBL/GenBank/DDBJ whole genome shotgun (WGS) entry which is preliminary data.</text>
</comment>
<feature type="transmembrane region" description="Helical" evidence="1">
    <location>
        <begin position="69"/>
        <end position="92"/>
    </location>
</feature>
<keyword evidence="1" id="KW-1133">Transmembrane helix</keyword>
<protein>
    <submittedName>
        <fullName evidence="2">Uncharacterized protein</fullName>
    </submittedName>
</protein>
<accession>A0A8B6F7L4</accession>
<dbReference type="OrthoDB" id="6151006at2759"/>
<dbReference type="Proteomes" id="UP000596742">
    <property type="component" value="Unassembled WGS sequence"/>
</dbReference>
<proteinExistence type="predicted"/>
<evidence type="ECO:0000313" key="2">
    <source>
        <dbReference type="EMBL" id="VDI45776.1"/>
    </source>
</evidence>
<dbReference type="EMBL" id="UYJE01006407">
    <property type="protein sequence ID" value="VDI45776.1"/>
    <property type="molecule type" value="Genomic_DNA"/>
</dbReference>
<evidence type="ECO:0000313" key="3">
    <source>
        <dbReference type="Proteomes" id="UP000596742"/>
    </source>
</evidence>
<keyword evidence="1" id="KW-0472">Membrane</keyword>
<evidence type="ECO:0000256" key="1">
    <source>
        <dbReference type="SAM" id="Phobius"/>
    </source>
</evidence>
<keyword evidence="1" id="KW-0812">Transmembrane</keyword>
<name>A0A8B6F7L4_MYTGA</name>
<gene>
    <name evidence="2" type="ORF">MGAL_10B072611</name>
</gene>